<accession>A0A8J2LT27</accession>
<dbReference type="AlphaFoldDB" id="A0A8J2LT27"/>
<evidence type="ECO:0000313" key="3">
    <source>
        <dbReference type="Proteomes" id="UP000708208"/>
    </source>
</evidence>
<evidence type="ECO:0000313" key="2">
    <source>
        <dbReference type="EMBL" id="CAG7838524.1"/>
    </source>
</evidence>
<protein>
    <submittedName>
        <fullName evidence="2">Uncharacterized protein</fullName>
    </submittedName>
</protein>
<evidence type="ECO:0000256" key="1">
    <source>
        <dbReference type="SAM" id="SignalP"/>
    </source>
</evidence>
<keyword evidence="1" id="KW-0732">Signal</keyword>
<keyword evidence="3" id="KW-1185">Reference proteome</keyword>
<name>A0A8J2LT27_9HEXA</name>
<dbReference type="Proteomes" id="UP000708208">
    <property type="component" value="Unassembled WGS sequence"/>
</dbReference>
<gene>
    <name evidence="2" type="ORF">AFUS01_LOCUS47489</name>
</gene>
<feature type="chain" id="PRO_5035146041" evidence="1">
    <location>
        <begin position="19"/>
        <end position="359"/>
    </location>
</feature>
<comment type="caution">
    <text evidence="2">The sequence shown here is derived from an EMBL/GenBank/DDBJ whole genome shotgun (WGS) entry which is preliminary data.</text>
</comment>
<organism evidence="2 3">
    <name type="scientific">Allacma fusca</name>
    <dbReference type="NCBI Taxonomy" id="39272"/>
    <lineage>
        <taxon>Eukaryota</taxon>
        <taxon>Metazoa</taxon>
        <taxon>Ecdysozoa</taxon>
        <taxon>Arthropoda</taxon>
        <taxon>Hexapoda</taxon>
        <taxon>Collembola</taxon>
        <taxon>Symphypleona</taxon>
        <taxon>Sminthuridae</taxon>
        <taxon>Allacma</taxon>
    </lineage>
</organism>
<reference evidence="2" key="1">
    <citation type="submission" date="2021-06" db="EMBL/GenBank/DDBJ databases">
        <authorList>
            <person name="Hodson N. C."/>
            <person name="Mongue J. A."/>
            <person name="Jaron S. K."/>
        </authorList>
    </citation>
    <scope>NUCLEOTIDE SEQUENCE</scope>
</reference>
<proteinExistence type="predicted"/>
<sequence length="359" mass="40667">MVPLGWVILAACASLAHCQTETRCTEGAMHGQGAYWGDPIRICCNGDWVNTERIGKIYETCNVEPNITNLSYEDSMWLQYHCYVSKSLLLEPLNLSSYAAFVSRLPKSRQGYLLSQLPTTPVKNDGDSELERIQAIKSYWNQYVETIKEICFPKNVSADSFVTNVTGGFPGKVVASPELQIGRSCSNGGIPNFLSTTNNMKFMSSRMIAPCRAECEFKINQLVGNISSNILRHNATLFCFQHPWRDLVRLEVEDIPDTIEDYHGIIRKLIPNYWSVSVKRDATENMLSHIKMQYPPKTDSSDFKYIIDNAREIILREMRSVLKGGEEIANEKFVVNAILTGSIYRLSQYVQSHGMCNQF</sequence>
<dbReference type="EMBL" id="CAJVCH010571785">
    <property type="protein sequence ID" value="CAG7838524.1"/>
    <property type="molecule type" value="Genomic_DNA"/>
</dbReference>
<feature type="signal peptide" evidence="1">
    <location>
        <begin position="1"/>
        <end position="18"/>
    </location>
</feature>